<sequence length="89" mass="10544">MKLLRIRCFFTVLFFIYSLALDVCLPYVCFLSSNPRLSMEKNLEPSGQSILWFHSLRLTLAVSKQFKMFCLQKTFCFFQGVLLHYQDQC</sequence>
<evidence type="ECO:0000313" key="1">
    <source>
        <dbReference type="Ensembl" id="ENSZLMP00000020584.1"/>
    </source>
</evidence>
<keyword evidence="2" id="KW-1185">Reference proteome</keyword>
<proteinExistence type="predicted"/>
<organism evidence="1 2">
    <name type="scientific">Zosterops lateralis melanops</name>
    <dbReference type="NCBI Taxonomy" id="1220523"/>
    <lineage>
        <taxon>Eukaryota</taxon>
        <taxon>Metazoa</taxon>
        <taxon>Chordata</taxon>
        <taxon>Craniata</taxon>
        <taxon>Vertebrata</taxon>
        <taxon>Euteleostomi</taxon>
        <taxon>Archelosauria</taxon>
        <taxon>Archosauria</taxon>
        <taxon>Dinosauria</taxon>
        <taxon>Saurischia</taxon>
        <taxon>Theropoda</taxon>
        <taxon>Coelurosauria</taxon>
        <taxon>Aves</taxon>
        <taxon>Neognathae</taxon>
        <taxon>Neoaves</taxon>
        <taxon>Telluraves</taxon>
        <taxon>Australaves</taxon>
        <taxon>Passeriformes</taxon>
        <taxon>Sylvioidea</taxon>
        <taxon>Zosteropidae</taxon>
        <taxon>Zosterops</taxon>
    </lineage>
</organism>
<reference evidence="1" key="2">
    <citation type="submission" date="2025-09" db="UniProtKB">
        <authorList>
            <consortium name="Ensembl"/>
        </authorList>
    </citation>
    <scope>IDENTIFICATION</scope>
</reference>
<protein>
    <submittedName>
        <fullName evidence="1">Uncharacterized protein</fullName>
    </submittedName>
</protein>
<dbReference type="Proteomes" id="UP000694401">
    <property type="component" value="Unassembled WGS sequence"/>
</dbReference>
<name>A0A8D2PZV9_ZOSLA</name>
<accession>A0A8D2PZV9</accession>
<reference evidence="1" key="1">
    <citation type="submission" date="2025-08" db="UniProtKB">
        <authorList>
            <consortium name="Ensembl"/>
        </authorList>
    </citation>
    <scope>IDENTIFICATION</scope>
</reference>
<dbReference type="AlphaFoldDB" id="A0A8D2PZV9"/>
<evidence type="ECO:0000313" key="2">
    <source>
        <dbReference type="Proteomes" id="UP000694401"/>
    </source>
</evidence>
<dbReference type="Ensembl" id="ENSZLMT00000021137.1">
    <property type="protein sequence ID" value="ENSZLMP00000020584.1"/>
    <property type="gene ID" value="ENSZLMG00000014169.1"/>
</dbReference>